<dbReference type="PROSITE" id="PS50097">
    <property type="entry name" value="BTB"/>
    <property type="match status" value="1"/>
</dbReference>
<proteinExistence type="predicted"/>
<feature type="domain" description="BTB" evidence="1">
    <location>
        <begin position="164"/>
        <end position="231"/>
    </location>
</feature>
<dbReference type="Proteomes" id="UP000182444">
    <property type="component" value="Chromosome 1E"/>
</dbReference>
<dbReference type="SUPFAM" id="SSF54695">
    <property type="entry name" value="POZ domain"/>
    <property type="match status" value="1"/>
</dbReference>
<dbReference type="AlphaFoldDB" id="A0A1D8NHG7"/>
<dbReference type="CDD" id="cd18186">
    <property type="entry name" value="BTB_POZ_ZBTB_KLHL-like"/>
    <property type="match status" value="1"/>
</dbReference>
<reference evidence="2 3" key="1">
    <citation type="journal article" date="2016" name="PLoS ONE">
        <title>Sequence Assembly of Yarrowia lipolytica Strain W29/CLIB89 Shows Transposable Element Diversity.</title>
        <authorList>
            <person name="Magnan C."/>
            <person name="Yu J."/>
            <person name="Chang I."/>
            <person name="Jahn E."/>
            <person name="Kanomata Y."/>
            <person name="Wu J."/>
            <person name="Zeller M."/>
            <person name="Oakes M."/>
            <person name="Baldi P."/>
            <person name="Sandmeyer S."/>
        </authorList>
    </citation>
    <scope>NUCLEOTIDE SEQUENCE [LARGE SCALE GENOMIC DNA]</scope>
    <source>
        <strain evidence="3">CLIB89(W29)</strain>
    </source>
</reference>
<evidence type="ECO:0000313" key="3">
    <source>
        <dbReference type="Proteomes" id="UP000182444"/>
    </source>
</evidence>
<dbReference type="Pfam" id="PF00651">
    <property type="entry name" value="BTB"/>
    <property type="match status" value="1"/>
</dbReference>
<gene>
    <name evidence="2" type="ORF">YALI1_E08689g</name>
</gene>
<dbReference type="EMBL" id="CP017557">
    <property type="protein sequence ID" value="AOW05073.1"/>
    <property type="molecule type" value="Genomic_DNA"/>
</dbReference>
<evidence type="ECO:0000313" key="2">
    <source>
        <dbReference type="EMBL" id="AOW05073.1"/>
    </source>
</evidence>
<protein>
    <recommendedName>
        <fullName evidence="1">BTB domain-containing protein</fullName>
    </recommendedName>
</protein>
<dbReference type="InterPro" id="IPR000210">
    <property type="entry name" value="BTB/POZ_dom"/>
</dbReference>
<dbReference type="GeneID" id="2912434"/>
<dbReference type="KEGG" id="yli:2912434"/>
<organism evidence="2 3">
    <name type="scientific">Yarrowia lipolytica</name>
    <name type="common">Candida lipolytica</name>
    <dbReference type="NCBI Taxonomy" id="4952"/>
    <lineage>
        <taxon>Eukaryota</taxon>
        <taxon>Fungi</taxon>
        <taxon>Dikarya</taxon>
        <taxon>Ascomycota</taxon>
        <taxon>Saccharomycotina</taxon>
        <taxon>Dipodascomycetes</taxon>
        <taxon>Dipodascales</taxon>
        <taxon>Dipodascales incertae sedis</taxon>
        <taxon>Yarrowia</taxon>
    </lineage>
</organism>
<dbReference type="Gene3D" id="3.30.710.10">
    <property type="entry name" value="Potassium Channel Kv1.1, Chain A"/>
    <property type="match status" value="1"/>
</dbReference>
<accession>A0A1D8NHG7</accession>
<sequence>MNYQYKRIRRIGGAQLGCTKVDFDKEVKERHITSCTLDKVGTFHFIFGQELGDGFRKPYLVYYNEKEGVKHISCPLNYKVKHGAHPACVALDQNTFLFRNDSENGYELNHYLVSLDDCWQMSTYHRFEVGSKSKLLNLLNADHKPSFTEVHRTGLARIRYASEGDITMISNEGNAVKIHSSVLIGISSYFETLLKWKKMEAVPNEVRVDIPTSTLEVLVRYIYGEELDMTFVDACELVVFAQMCCLPELVHLASQWFKPNPPEDFDQAVSLWKKSFEARNSVMRAFAAGCLVEFLSPDEDGIDDSWDMDADELSHLWKDVAIATKRRYAGMRYQ</sequence>
<dbReference type="VEuPathDB" id="FungiDB:YALI0_E07293g"/>
<dbReference type="VEuPathDB" id="FungiDB:YALI1_E08689g"/>
<dbReference type="RefSeq" id="XP_503659.3">
    <property type="nucleotide sequence ID" value="XM_503659.3"/>
</dbReference>
<evidence type="ECO:0000259" key="1">
    <source>
        <dbReference type="PROSITE" id="PS50097"/>
    </source>
</evidence>
<dbReference type="InterPro" id="IPR011333">
    <property type="entry name" value="SKP1/BTB/POZ_sf"/>
</dbReference>
<name>A0A1D8NHG7_YARLL</name>